<proteinExistence type="predicted"/>
<evidence type="ECO:0000313" key="2">
    <source>
        <dbReference type="Proteomes" id="UP001157502"/>
    </source>
</evidence>
<dbReference type="Proteomes" id="UP001157502">
    <property type="component" value="Chromosome 27"/>
</dbReference>
<protein>
    <submittedName>
        <fullName evidence="1">Uncharacterized protein</fullName>
    </submittedName>
</protein>
<name>A0ACC2FIB3_DALPE</name>
<evidence type="ECO:0000313" key="1">
    <source>
        <dbReference type="EMBL" id="KAJ7990980.1"/>
    </source>
</evidence>
<organism evidence="1 2">
    <name type="scientific">Dallia pectoralis</name>
    <name type="common">Alaska blackfish</name>
    <dbReference type="NCBI Taxonomy" id="75939"/>
    <lineage>
        <taxon>Eukaryota</taxon>
        <taxon>Metazoa</taxon>
        <taxon>Chordata</taxon>
        <taxon>Craniata</taxon>
        <taxon>Vertebrata</taxon>
        <taxon>Euteleostomi</taxon>
        <taxon>Actinopterygii</taxon>
        <taxon>Neopterygii</taxon>
        <taxon>Teleostei</taxon>
        <taxon>Protacanthopterygii</taxon>
        <taxon>Esociformes</taxon>
        <taxon>Umbridae</taxon>
        <taxon>Dallia</taxon>
    </lineage>
</organism>
<reference evidence="1" key="1">
    <citation type="submission" date="2021-05" db="EMBL/GenBank/DDBJ databases">
        <authorList>
            <person name="Pan Q."/>
            <person name="Jouanno E."/>
            <person name="Zahm M."/>
            <person name="Klopp C."/>
            <person name="Cabau C."/>
            <person name="Louis A."/>
            <person name="Berthelot C."/>
            <person name="Parey E."/>
            <person name="Roest Crollius H."/>
            <person name="Montfort J."/>
            <person name="Robinson-Rechavi M."/>
            <person name="Bouchez O."/>
            <person name="Lampietro C."/>
            <person name="Lopez Roques C."/>
            <person name="Donnadieu C."/>
            <person name="Postlethwait J."/>
            <person name="Bobe J."/>
            <person name="Dillon D."/>
            <person name="Chandos A."/>
            <person name="von Hippel F."/>
            <person name="Guiguen Y."/>
        </authorList>
    </citation>
    <scope>NUCLEOTIDE SEQUENCE</scope>
    <source>
        <strain evidence="1">YG-Jan2019</strain>
    </source>
</reference>
<comment type="caution">
    <text evidence="1">The sequence shown here is derived from an EMBL/GenBank/DDBJ whole genome shotgun (WGS) entry which is preliminary data.</text>
</comment>
<keyword evidence="2" id="KW-1185">Reference proteome</keyword>
<sequence length="67" mass="7022">MNTTRLLNTETSADVGQDRAVRSGDVVSTCCPLAVGLSIADDRVKVSEADMAVTVLVGQPVRETTNS</sequence>
<gene>
    <name evidence="1" type="ORF">DPEC_G00292490</name>
</gene>
<dbReference type="EMBL" id="CM055754">
    <property type="protein sequence ID" value="KAJ7990980.1"/>
    <property type="molecule type" value="Genomic_DNA"/>
</dbReference>
<accession>A0ACC2FIB3</accession>